<dbReference type="PANTHER" id="PTHR43400">
    <property type="entry name" value="FUMARATE REDUCTASE"/>
    <property type="match status" value="1"/>
</dbReference>
<dbReference type="SUPFAM" id="SSF51905">
    <property type="entry name" value="FAD/NAD(P)-binding domain"/>
    <property type="match status" value="1"/>
</dbReference>
<comment type="cofactor">
    <cofactor evidence="1">
        <name>FAD</name>
        <dbReference type="ChEBI" id="CHEBI:57692"/>
    </cofactor>
</comment>
<dbReference type="Gene3D" id="3.50.50.60">
    <property type="entry name" value="FAD/NAD(P)-binding domain"/>
    <property type="match status" value="1"/>
</dbReference>
<evidence type="ECO:0000256" key="2">
    <source>
        <dbReference type="ARBA" id="ARBA00022630"/>
    </source>
</evidence>
<dbReference type="OrthoDB" id="7777654at2759"/>
<dbReference type="Pfam" id="PF00890">
    <property type="entry name" value="FAD_binding_2"/>
    <property type="match status" value="1"/>
</dbReference>
<dbReference type="InterPro" id="IPR003953">
    <property type="entry name" value="FAD-dep_OxRdtase_2_FAD-bd"/>
</dbReference>
<dbReference type="InterPro" id="IPR050315">
    <property type="entry name" value="FAD-oxidoreductase_2"/>
</dbReference>
<dbReference type="Proteomes" id="UP000249363">
    <property type="component" value="Unassembled WGS sequence"/>
</dbReference>
<dbReference type="Gene3D" id="3.90.700.10">
    <property type="entry name" value="Succinate dehydrogenase/fumarate reductase flavoprotein, catalytic domain"/>
    <property type="match status" value="1"/>
</dbReference>
<dbReference type="AlphaFoldDB" id="A0A364KKN8"/>
<dbReference type="PANTHER" id="PTHR43400:SF7">
    <property type="entry name" value="FAD-DEPENDENT OXIDOREDUCTASE 2 FAD BINDING DOMAIN-CONTAINING PROTEIN"/>
    <property type="match status" value="1"/>
</dbReference>
<reference evidence="6 7" key="1">
    <citation type="journal article" date="2017" name="Biotechnol. Biofuels">
        <title>Differential beta-glucosidase expression as a function of carbon source availability in Talaromyces amestolkiae: a genomic and proteomic approach.</title>
        <authorList>
            <person name="de Eugenio L.I."/>
            <person name="Mendez-Liter J.A."/>
            <person name="Nieto-Dominguez M."/>
            <person name="Alonso L."/>
            <person name="Gil-Munoz J."/>
            <person name="Barriuso J."/>
            <person name="Prieto A."/>
            <person name="Martinez M.J."/>
        </authorList>
    </citation>
    <scope>NUCLEOTIDE SEQUENCE [LARGE SCALE GENOMIC DNA]</scope>
    <source>
        <strain evidence="6 7">CIB</strain>
    </source>
</reference>
<dbReference type="GO" id="GO:0016491">
    <property type="term" value="F:oxidoreductase activity"/>
    <property type="evidence" value="ECO:0007669"/>
    <property type="project" value="UniProtKB-KW"/>
</dbReference>
<comment type="caution">
    <text evidence="6">The sequence shown here is derived from an EMBL/GenBank/DDBJ whole genome shotgun (WGS) entry which is preliminary data.</text>
</comment>
<dbReference type="SUPFAM" id="SSF56425">
    <property type="entry name" value="Succinate dehydrogenase/fumarate reductase flavoprotein, catalytic domain"/>
    <property type="match status" value="1"/>
</dbReference>
<dbReference type="STRING" id="1196081.A0A364KKN8"/>
<evidence type="ECO:0000256" key="4">
    <source>
        <dbReference type="ARBA" id="ARBA00023002"/>
    </source>
</evidence>
<dbReference type="GeneID" id="63789347"/>
<feature type="domain" description="FAD-dependent oxidoreductase 2 FAD-binding" evidence="5">
    <location>
        <begin position="5"/>
        <end position="475"/>
    </location>
</feature>
<evidence type="ECO:0000313" key="7">
    <source>
        <dbReference type="Proteomes" id="UP000249363"/>
    </source>
</evidence>
<accession>A0A364KKN8</accession>
<dbReference type="NCBIfam" id="NF006130">
    <property type="entry name" value="PRK08274.1"/>
    <property type="match status" value="1"/>
</dbReference>
<evidence type="ECO:0000259" key="5">
    <source>
        <dbReference type="Pfam" id="PF00890"/>
    </source>
</evidence>
<protein>
    <recommendedName>
        <fullName evidence="5">FAD-dependent oxidoreductase 2 FAD-binding domain-containing protein</fullName>
    </recommendedName>
</protein>
<keyword evidence="2" id="KW-0285">Flavoprotein</keyword>
<organism evidence="6 7">
    <name type="scientific">Talaromyces amestolkiae</name>
    <dbReference type="NCBI Taxonomy" id="1196081"/>
    <lineage>
        <taxon>Eukaryota</taxon>
        <taxon>Fungi</taxon>
        <taxon>Dikarya</taxon>
        <taxon>Ascomycota</taxon>
        <taxon>Pezizomycotina</taxon>
        <taxon>Eurotiomycetes</taxon>
        <taxon>Eurotiomycetidae</taxon>
        <taxon>Eurotiales</taxon>
        <taxon>Trichocomaceae</taxon>
        <taxon>Talaromyces</taxon>
        <taxon>Talaromyces sect. Talaromyces</taxon>
    </lineage>
</organism>
<keyword evidence="4" id="KW-0560">Oxidoreductase</keyword>
<gene>
    <name evidence="6" type="ORF">BHQ10_000130</name>
</gene>
<keyword evidence="3" id="KW-0274">FAD</keyword>
<sequence>MSVFDVIVVGGGNAALVSALSAHQAGARVAIFEAAAEEERGGNSRFSSGIFRIPHNGLSSVEPLLDADAVTDVKYCRMDPYTTEMYQRDIERTSKGQCNKEQVAVMLRHAFDTVMWMKEELGVKWQLPLGKFFDRDNVIQAQKVVNMPPWDTIMAIGEGTGLMEMLWKKVESTDITVFYGTPVTDLIATGDTIRGIRVRCQDKTCSYFGQVILACGGFEASPRLRRQYLGEGWDLVSLRGSRFNTGTMMEKAVNVGAGVAGHFGGCHATPHDLNAPKVLKPTDADKMSRYSFPYSVMINSNGDRFMDEGENHFSLTYAKTGSIIAQQPGASAFQVFDQKTLHLLEPRYAIASPVQADTLEELANKIGIDVKVFCKTIQEYNAATSKDATERFDAFALDGVATESLAIPKSNWALPIDKGPFVAYGVTCGITFTYGGLKTDDAAHVLNDEGLIMPGLWAVGEIAGGFFAFNYPGGSGLTRGAAFGRVAGRAAAQKAKDISMLERLTRMVRLVWS</sequence>
<proteinExistence type="predicted"/>
<dbReference type="InterPro" id="IPR027477">
    <property type="entry name" value="Succ_DH/fumarate_Rdtase_cat_sf"/>
</dbReference>
<evidence type="ECO:0000313" key="6">
    <source>
        <dbReference type="EMBL" id="RAO64118.1"/>
    </source>
</evidence>
<dbReference type="InterPro" id="IPR036188">
    <property type="entry name" value="FAD/NAD-bd_sf"/>
</dbReference>
<evidence type="ECO:0000256" key="3">
    <source>
        <dbReference type="ARBA" id="ARBA00022827"/>
    </source>
</evidence>
<dbReference type="RefSeq" id="XP_040728635.1">
    <property type="nucleotide sequence ID" value="XM_040873321.1"/>
</dbReference>
<name>A0A364KKN8_TALAM</name>
<keyword evidence="7" id="KW-1185">Reference proteome</keyword>
<dbReference type="EMBL" id="MIKG01000001">
    <property type="protein sequence ID" value="RAO64118.1"/>
    <property type="molecule type" value="Genomic_DNA"/>
</dbReference>
<evidence type="ECO:0000256" key="1">
    <source>
        <dbReference type="ARBA" id="ARBA00001974"/>
    </source>
</evidence>